<keyword evidence="9" id="KW-0067">ATP-binding</keyword>
<dbReference type="PRINTS" id="PR00344">
    <property type="entry name" value="BCTRLSENSOR"/>
</dbReference>
<dbReference type="InterPro" id="IPR004358">
    <property type="entry name" value="Sig_transdc_His_kin-like_C"/>
</dbReference>
<dbReference type="InterPro" id="IPR005467">
    <property type="entry name" value="His_kinase_dom"/>
</dbReference>
<feature type="domain" description="Histidine kinase" evidence="7">
    <location>
        <begin position="227"/>
        <end position="449"/>
    </location>
</feature>
<feature type="transmembrane region" description="Helical" evidence="6">
    <location>
        <begin position="106"/>
        <end position="122"/>
    </location>
</feature>
<reference evidence="9 10" key="1">
    <citation type="submission" date="2022-07" db="EMBL/GenBank/DDBJ databases">
        <title>Mucilaginibacter sp. JC4.</title>
        <authorList>
            <person name="Le V."/>
            <person name="Ko S.-R."/>
            <person name="Ahn C.-Y."/>
            <person name="Oh H.-M."/>
        </authorList>
    </citation>
    <scope>NUCLEOTIDE SEQUENCE [LARGE SCALE GENOMIC DNA]</scope>
    <source>
        <strain evidence="9 10">JC4</strain>
    </source>
</reference>
<evidence type="ECO:0000256" key="2">
    <source>
        <dbReference type="ARBA" id="ARBA00012438"/>
    </source>
</evidence>
<gene>
    <name evidence="9" type="ORF">NPE20_09225</name>
</gene>
<accession>A0ABT1T0Z6</accession>
<dbReference type="InterPro" id="IPR001789">
    <property type="entry name" value="Sig_transdc_resp-reg_receiver"/>
</dbReference>
<dbReference type="SUPFAM" id="SSF52172">
    <property type="entry name" value="CheY-like"/>
    <property type="match status" value="1"/>
</dbReference>
<dbReference type="SUPFAM" id="SSF47384">
    <property type="entry name" value="Homodimeric domain of signal transducing histidine kinase"/>
    <property type="match status" value="1"/>
</dbReference>
<keyword evidence="6" id="KW-1133">Transmembrane helix</keyword>
<name>A0ABT1T0Z6_9SPHI</name>
<dbReference type="InterPro" id="IPR003661">
    <property type="entry name" value="HisK_dim/P_dom"/>
</dbReference>
<keyword evidence="6" id="KW-0472">Membrane</keyword>
<evidence type="ECO:0000256" key="6">
    <source>
        <dbReference type="SAM" id="Phobius"/>
    </source>
</evidence>
<dbReference type="Proteomes" id="UP001204376">
    <property type="component" value="Unassembled WGS sequence"/>
</dbReference>
<evidence type="ECO:0000256" key="4">
    <source>
        <dbReference type="ARBA" id="ARBA00023012"/>
    </source>
</evidence>
<dbReference type="Gene3D" id="3.40.50.2300">
    <property type="match status" value="1"/>
</dbReference>
<evidence type="ECO:0000256" key="3">
    <source>
        <dbReference type="ARBA" id="ARBA00022553"/>
    </source>
</evidence>
<feature type="transmembrane region" description="Helical" evidence="6">
    <location>
        <begin position="83"/>
        <end position="100"/>
    </location>
</feature>
<dbReference type="Gene3D" id="1.10.287.130">
    <property type="match status" value="1"/>
</dbReference>
<keyword evidence="9" id="KW-0547">Nucleotide-binding</keyword>
<sequence>MNFFNFSINKILTREQSILDQARIRLLYYGFLLAIVGLGALFLSVYLQNLHVLTLTAGAILVAIAALFKYLTYKPHWRTISHLLLITGTLLNLAIVFVIVQDINIVTIQAIILIIIFSFYMLGQNWGMFFSLLNLLPILIFMVMQYDHNYFIDFKPEKADQSTTIIAVFANFILIIFIHSHLYAAFIKNIKQLRDTGEEQTTLNIKFETAIKKAEKSSQVQSEFLSTMSHEIRTPLNAVIGMSNLLLMNNPRPDQSENLEILKFSANNLLAIVNDVLDFNKIESGKVVFEKIKFNLAELLHNICGGQMIKAEEKGLLFKLDIDSALRRKIIFGDPTRLTQMIFNLVSNAIKFTSEGNIWVRATCLEDRHNTITVGFSVKDSGIGIRKENLETIFEPFTQESITTTRQYGGTGLGLAIVKRLLDLQGLQMHVSSKVNVGSEFSFNIEFPVSTEIVAPPKELVTETCQHQLQHTGAELELTESNLRILIAEDNPVNVMLMKKLLSKWHIVPTIAENGARAVEILQYGNFDIVLMDLQMPVMNGFDASMEIRKMTDPAKSRIPIIALTASALFDIRDQVTTAGMNDYVAKPFKPDELMDKIQNLITTVG</sequence>
<dbReference type="Gene3D" id="3.30.565.10">
    <property type="entry name" value="Histidine kinase-like ATPase, C-terminal domain"/>
    <property type="match status" value="1"/>
</dbReference>
<dbReference type="InterPro" id="IPR003594">
    <property type="entry name" value="HATPase_dom"/>
</dbReference>
<dbReference type="PANTHER" id="PTHR45339">
    <property type="entry name" value="HYBRID SIGNAL TRANSDUCTION HISTIDINE KINASE J"/>
    <property type="match status" value="1"/>
</dbReference>
<feature type="transmembrane region" description="Helical" evidence="6">
    <location>
        <begin position="52"/>
        <end position="71"/>
    </location>
</feature>
<keyword evidence="4" id="KW-0902">Two-component regulatory system</keyword>
<dbReference type="Pfam" id="PF02518">
    <property type="entry name" value="HATPase_c"/>
    <property type="match status" value="1"/>
</dbReference>
<dbReference type="SMART" id="SM00388">
    <property type="entry name" value="HisKA"/>
    <property type="match status" value="1"/>
</dbReference>
<dbReference type="InterPro" id="IPR036890">
    <property type="entry name" value="HATPase_C_sf"/>
</dbReference>
<keyword evidence="10" id="KW-1185">Reference proteome</keyword>
<dbReference type="SMART" id="SM00387">
    <property type="entry name" value="HATPase_c"/>
    <property type="match status" value="1"/>
</dbReference>
<protein>
    <recommendedName>
        <fullName evidence="2">histidine kinase</fullName>
        <ecNumber evidence="2">2.7.13.3</ecNumber>
    </recommendedName>
</protein>
<evidence type="ECO:0000259" key="7">
    <source>
        <dbReference type="PROSITE" id="PS50109"/>
    </source>
</evidence>
<dbReference type="InterPro" id="IPR036097">
    <property type="entry name" value="HisK_dim/P_sf"/>
</dbReference>
<organism evidence="9 10">
    <name type="scientific">Mucilaginibacter aquariorum</name>
    <dbReference type="NCBI Taxonomy" id="2967225"/>
    <lineage>
        <taxon>Bacteria</taxon>
        <taxon>Pseudomonadati</taxon>
        <taxon>Bacteroidota</taxon>
        <taxon>Sphingobacteriia</taxon>
        <taxon>Sphingobacteriales</taxon>
        <taxon>Sphingobacteriaceae</taxon>
        <taxon>Mucilaginibacter</taxon>
    </lineage>
</organism>
<keyword evidence="3 5" id="KW-0597">Phosphoprotein</keyword>
<dbReference type="CDD" id="cd16922">
    <property type="entry name" value="HATPase_EvgS-ArcB-TorS-like"/>
    <property type="match status" value="1"/>
</dbReference>
<feature type="transmembrane region" description="Helical" evidence="6">
    <location>
        <begin position="26"/>
        <end position="46"/>
    </location>
</feature>
<dbReference type="Pfam" id="PF00072">
    <property type="entry name" value="Response_reg"/>
    <property type="match status" value="1"/>
</dbReference>
<dbReference type="PROSITE" id="PS50109">
    <property type="entry name" value="HIS_KIN"/>
    <property type="match status" value="1"/>
</dbReference>
<comment type="caution">
    <text evidence="9">The sequence shown here is derived from an EMBL/GenBank/DDBJ whole genome shotgun (WGS) entry which is preliminary data.</text>
</comment>
<dbReference type="PANTHER" id="PTHR45339:SF1">
    <property type="entry name" value="HYBRID SIGNAL TRANSDUCTION HISTIDINE KINASE J"/>
    <property type="match status" value="1"/>
</dbReference>
<proteinExistence type="predicted"/>
<evidence type="ECO:0000259" key="8">
    <source>
        <dbReference type="PROSITE" id="PS50110"/>
    </source>
</evidence>
<dbReference type="CDD" id="cd00082">
    <property type="entry name" value="HisKA"/>
    <property type="match status" value="1"/>
</dbReference>
<dbReference type="PROSITE" id="PS50110">
    <property type="entry name" value="RESPONSE_REGULATORY"/>
    <property type="match status" value="1"/>
</dbReference>
<feature type="transmembrane region" description="Helical" evidence="6">
    <location>
        <begin position="129"/>
        <end position="146"/>
    </location>
</feature>
<feature type="modified residue" description="4-aspartylphosphate" evidence="5">
    <location>
        <position position="533"/>
    </location>
</feature>
<evidence type="ECO:0000256" key="1">
    <source>
        <dbReference type="ARBA" id="ARBA00000085"/>
    </source>
</evidence>
<dbReference type="EMBL" id="JANHOH010000001">
    <property type="protein sequence ID" value="MCQ6958138.1"/>
    <property type="molecule type" value="Genomic_DNA"/>
</dbReference>
<evidence type="ECO:0000313" key="10">
    <source>
        <dbReference type="Proteomes" id="UP001204376"/>
    </source>
</evidence>
<dbReference type="RefSeq" id="WP_256538319.1">
    <property type="nucleotide sequence ID" value="NZ_JANHOH010000001.1"/>
</dbReference>
<keyword evidence="6" id="KW-0812">Transmembrane</keyword>
<evidence type="ECO:0000256" key="5">
    <source>
        <dbReference type="PROSITE-ProRule" id="PRU00169"/>
    </source>
</evidence>
<comment type="catalytic activity">
    <reaction evidence="1">
        <text>ATP + protein L-histidine = ADP + protein N-phospho-L-histidine.</text>
        <dbReference type="EC" id="2.7.13.3"/>
    </reaction>
</comment>
<evidence type="ECO:0000313" key="9">
    <source>
        <dbReference type="EMBL" id="MCQ6958138.1"/>
    </source>
</evidence>
<dbReference type="SUPFAM" id="SSF55874">
    <property type="entry name" value="ATPase domain of HSP90 chaperone/DNA topoisomerase II/histidine kinase"/>
    <property type="match status" value="1"/>
</dbReference>
<dbReference type="CDD" id="cd17546">
    <property type="entry name" value="REC_hyHK_CKI1_RcsC-like"/>
    <property type="match status" value="1"/>
</dbReference>
<dbReference type="InterPro" id="IPR011006">
    <property type="entry name" value="CheY-like_superfamily"/>
</dbReference>
<dbReference type="EC" id="2.7.13.3" evidence="2"/>
<dbReference type="GO" id="GO:0005524">
    <property type="term" value="F:ATP binding"/>
    <property type="evidence" value="ECO:0007669"/>
    <property type="project" value="UniProtKB-KW"/>
</dbReference>
<feature type="domain" description="Response regulatory" evidence="8">
    <location>
        <begin position="484"/>
        <end position="602"/>
    </location>
</feature>
<dbReference type="SMART" id="SM00448">
    <property type="entry name" value="REC"/>
    <property type="match status" value="1"/>
</dbReference>
<feature type="transmembrane region" description="Helical" evidence="6">
    <location>
        <begin position="166"/>
        <end position="186"/>
    </location>
</feature>
<dbReference type="Pfam" id="PF00512">
    <property type="entry name" value="HisKA"/>
    <property type="match status" value="1"/>
</dbReference>